<gene>
    <name evidence="2" type="ORF">IPV69_16005</name>
</gene>
<evidence type="ECO:0000256" key="1">
    <source>
        <dbReference type="SAM" id="Phobius"/>
    </source>
</evidence>
<keyword evidence="1" id="KW-0812">Transmembrane</keyword>
<keyword evidence="1" id="KW-1133">Transmembrane helix</keyword>
<evidence type="ECO:0000313" key="3">
    <source>
        <dbReference type="Proteomes" id="UP000593765"/>
    </source>
</evidence>
<proteinExistence type="predicted"/>
<dbReference type="KEGG" id="hbs:IPV69_16005"/>
<keyword evidence="3" id="KW-1185">Reference proteome</keyword>
<feature type="transmembrane region" description="Helical" evidence="1">
    <location>
        <begin position="78"/>
        <end position="96"/>
    </location>
</feature>
<protein>
    <submittedName>
        <fullName evidence="2">Uncharacterized protein</fullName>
    </submittedName>
</protein>
<name>A0A7M2WQH0_9BACT</name>
<feature type="transmembrane region" description="Helical" evidence="1">
    <location>
        <begin position="161"/>
        <end position="181"/>
    </location>
</feature>
<dbReference type="Proteomes" id="UP000593765">
    <property type="component" value="Chromosome"/>
</dbReference>
<accession>A0A7M2WQH0</accession>
<evidence type="ECO:0000313" key="2">
    <source>
        <dbReference type="EMBL" id="QOV87785.1"/>
    </source>
</evidence>
<keyword evidence="1" id="KW-0472">Membrane</keyword>
<reference evidence="2 3" key="1">
    <citation type="submission" date="2020-10" db="EMBL/GenBank/DDBJ databases">
        <title>Wide distribution of Phycisphaera-like planctomycetes from WD2101 soil group in peatlands and genome analysis of the first cultivated representative.</title>
        <authorList>
            <person name="Dedysh S.N."/>
            <person name="Beletsky A.V."/>
            <person name="Ivanova A."/>
            <person name="Kulichevskaya I.S."/>
            <person name="Suzina N.E."/>
            <person name="Philippov D.A."/>
            <person name="Rakitin A.L."/>
            <person name="Mardanov A.V."/>
            <person name="Ravin N.V."/>
        </authorList>
    </citation>
    <scope>NUCLEOTIDE SEQUENCE [LARGE SCALE GENOMIC DNA]</scope>
    <source>
        <strain evidence="2 3">M1803</strain>
    </source>
</reference>
<sequence>MAALLAPTLIAGESRWSGYLLTTAAVLVGCLVGPAVAVLQGNLNGRLFTAFVAVVAPLVIALGGLTALLVFIRLPIPVVTTVVTVLALAWLTWPIWLSPWLAGNESLVSVLSPSHPLLVIDAAISREGGTPWVEQRIMYGRLTVLGQHVFPRPPTGVGEAALFHGVVGLVAFLPVVCIQLWNFRRARRARPDWDEFEAV</sequence>
<feature type="transmembrane region" description="Helical" evidence="1">
    <location>
        <begin position="19"/>
        <end position="41"/>
    </location>
</feature>
<feature type="transmembrane region" description="Helical" evidence="1">
    <location>
        <begin position="47"/>
        <end position="71"/>
    </location>
</feature>
<organism evidence="2 3">
    <name type="scientific">Humisphaera borealis</name>
    <dbReference type="NCBI Taxonomy" id="2807512"/>
    <lineage>
        <taxon>Bacteria</taxon>
        <taxon>Pseudomonadati</taxon>
        <taxon>Planctomycetota</taxon>
        <taxon>Phycisphaerae</taxon>
        <taxon>Tepidisphaerales</taxon>
        <taxon>Tepidisphaeraceae</taxon>
        <taxon>Humisphaera</taxon>
    </lineage>
</organism>
<dbReference type="AlphaFoldDB" id="A0A7M2WQH0"/>
<dbReference type="RefSeq" id="WP_206290695.1">
    <property type="nucleotide sequence ID" value="NZ_CP063458.1"/>
</dbReference>
<dbReference type="EMBL" id="CP063458">
    <property type="protein sequence ID" value="QOV87785.1"/>
    <property type="molecule type" value="Genomic_DNA"/>
</dbReference>